<evidence type="ECO:0000259" key="1">
    <source>
        <dbReference type="Pfam" id="PF12680"/>
    </source>
</evidence>
<dbReference type="Gene3D" id="3.10.450.50">
    <property type="match status" value="1"/>
</dbReference>
<dbReference type="AlphaFoldDB" id="A0A6S7DPY4"/>
<dbReference type="RefSeq" id="WP_054501126.1">
    <property type="nucleotide sequence ID" value="NZ_CADIKW010000005.1"/>
</dbReference>
<dbReference type="EMBL" id="CADIKW010000005">
    <property type="protein sequence ID" value="CAB3872536.1"/>
    <property type="molecule type" value="Genomic_DNA"/>
</dbReference>
<protein>
    <recommendedName>
        <fullName evidence="1">SnoaL-like domain-containing protein</fullName>
    </recommendedName>
</protein>
<proteinExistence type="predicted"/>
<gene>
    <name evidence="2" type="ORF">LMG26841_03031</name>
</gene>
<accession>A0A6S7DPY4</accession>
<dbReference type="GeneID" id="94356581"/>
<dbReference type="Proteomes" id="UP000494272">
    <property type="component" value="Unassembled WGS sequence"/>
</dbReference>
<dbReference type="InterPro" id="IPR032710">
    <property type="entry name" value="NTF2-like_dom_sf"/>
</dbReference>
<organism evidence="2 3">
    <name type="scientific">Achromobacter dolens</name>
    <dbReference type="NCBI Taxonomy" id="1287738"/>
    <lineage>
        <taxon>Bacteria</taxon>
        <taxon>Pseudomonadati</taxon>
        <taxon>Pseudomonadota</taxon>
        <taxon>Betaproteobacteria</taxon>
        <taxon>Burkholderiales</taxon>
        <taxon>Alcaligenaceae</taxon>
        <taxon>Achromobacter</taxon>
    </lineage>
</organism>
<dbReference type="InterPro" id="IPR037401">
    <property type="entry name" value="SnoaL-like"/>
</dbReference>
<feature type="domain" description="SnoaL-like" evidence="1">
    <location>
        <begin position="5"/>
        <end position="82"/>
    </location>
</feature>
<dbReference type="Pfam" id="PF12680">
    <property type="entry name" value="SnoaL_2"/>
    <property type="match status" value="1"/>
</dbReference>
<dbReference type="SUPFAM" id="SSF54427">
    <property type="entry name" value="NTF2-like"/>
    <property type="match status" value="1"/>
</dbReference>
<name>A0A6S7DPY4_9BURK</name>
<evidence type="ECO:0000313" key="2">
    <source>
        <dbReference type="EMBL" id="CAB3872536.1"/>
    </source>
</evidence>
<evidence type="ECO:0000313" key="3">
    <source>
        <dbReference type="Proteomes" id="UP000494272"/>
    </source>
</evidence>
<sequence>MQTRVESVIRCLNAFDVDAVLAQFTPDAVIDDVSVGDEFVGADGIRRYVEQFFVAYHTASRLLSIKRLDNRNAVVRLDFSGDFGHEIGVLQISVGADGLIERIDADLE</sequence>
<reference evidence="2 3" key="1">
    <citation type="submission" date="2020-04" db="EMBL/GenBank/DDBJ databases">
        <authorList>
            <person name="De Canck E."/>
        </authorList>
    </citation>
    <scope>NUCLEOTIDE SEQUENCE [LARGE SCALE GENOMIC DNA]</scope>
    <source>
        <strain evidence="2 3">LMG 26841</strain>
    </source>
</reference>
<keyword evidence="3" id="KW-1185">Reference proteome</keyword>